<dbReference type="EMBL" id="MG602507">
    <property type="protein sequence ID" value="AVG45794.1"/>
    <property type="molecule type" value="Genomic_DNA"/>
</dbReference>
<dbReference type="PANTHER" id="PTHR24188:SF29">
    <property type="entry name" value="GH09064P"/>
    <property type="match status" value="1"/>
</dbReference>
<reference evidence="3" key="1">
    <citation type="journal article" date="2017" name="Front. Microbiol.">
        <title>Genome Characterization of the First Mimiviruses of Lineage C Isolated in Brazil.</title>
        <authorList>
            <person name="Assis F.L."/>
            <person name="Franco-Luiz A.P.M."/>
            <person name="Dos Santos R.N."/>
            <person name="Campos F.S."/>
            <person name="Dornas F.P."/>
            <person name="Borato P.V.M."/>
            <person name="Franco A.C."/>
            <person name="Abrahao J.S."/>
            <person name="Colson P."/>
            <person name="Scola B."/>
        </authorList>
    </citation>
    <scope>NUCLEOTIDE SEQUENCE [LARGE SCALE GENOMIC DNA]</scope>
</reference>
<dbReference type="InterPro" id="IPR036770">
    <property type="entry name" value="Ankyrin_rpt-contain_sf"/>
</dbReference>
<dbReference type="SMART" id="SM00248">
    <property type="entry name" value="ANK"/>
    <property type="match status" value="4"/>
</dbReference>
<keyword evidence="2" id="KW-0040">ANK repeat</keyword>
<sequence length="330" mass="38331">MNNNTKYYAFYDEISPNCYYPQYEPGFNNGSTITFVSIDNILQGKKFGTHIVPITIPRYVKFQYSKSTQQYYSKKYMIGDLMKFTDTLTIQMLIDNGADVENSGNLLCWAAANNHLNIIKYIIKISETIDKFNGLDALTRYNHIISTQNFNTETKFFDRCLIIAIQFGHLNIVKYLFNNKSSEKLYIWITCIHGHLDIFKFFIESRFDIQFDDNIYLMTAIVFNNSEIVKYIESFGIKISDQITKCIKLVINGKHNDFFKSSTKVKFLKTVGVNYHTLYQILLAMCEVGCYNSVKYLIESGVKPTNSCLKIILRNNHSDLIELFANNQFD</sequence>
<proteinExistence type="predicted"/>
<keyword evidence="1" id="KW-0677">Repeat</keyword>
<evidence type="ECO:0000256" key="1">
    <source>
        <dbReference type="ARBA" id="ARBA00022737"/>
    </source>
</evidence>
<dbReference type="Proteomes" id="UP000280369">
    <property type="component" value="Segment"/>
</dbReference>
<protein>
    <submittedName>
        <fullName evidence="3">Ankyrin repeat protein</fullName>
    </submittedName>
</protein>
<dbReference type="PANTHER" id="PTHR24188">
    <property type="entry name" value="ANKYRIN REPEAT PROTEIN"/>
    <property type="match status" value="1"/>
</dbReference>
<evidence type="ECO:0000313" key="3">
    <source>
        <dbReference type="EMBL" id="AVG45794.1"/>
    </source>
</evidence>
<dbReference type="SUPFAM" id="SSF48403">
    <property type="entry name" value="Ankyrin repeat"/>
    <property type="match status" value="1"/>
</dbReference>
<evidence type="ECO:0000256" key="2">
    <source>
        <dbReference type="ARBA" id="ARBA00023043"/>
    </source>
</evidence>
<organismHost>
    <name type="scientific">Acanthamoeba polyphaga</name>
    <name type="common">Amoeba</name>
    <dbReference type="NCBI Taxonomy" id="5757"/>
</organismHost>
<name>A0A2L2DI05_MIMIV</name>
<dbReference type="InterPro" id="IPR002110">
    <property type="entry name" value="Ankyrin_rpt"/>
</dbReference>
<dbReference type="Gene3D" id="1.25.40.20">
    <property type="entry name" value="Ankyrin repeat-containing domain"/>
    <property type="match status" value="2"/>
</dbReference>
<organism evidence="3">
    <name type="scientific">Acanthamoeba polyphaga mimivirus</name>
    <name type="common">APMV</name>
    <dbReference type="NCBI Taxonomy" id="212035"/>
    <lineage>
        <taxon>Viruses</taxon>
        <taxon>Varidnaviria</taxon>
        <taxon>Bamfordvirae</taxon>
        <taxon>Nucleocytoviricota</taxon>
        <taxon>Megaviricetes</taxon>
        <taxon>Imitervirales</taxon>
        <taxon>Mimiviridae</taxon>
        <taxon>Megamimivirinae</taxon>
        <taxon>Mimivirus</taxon>
        <taxon>Mimivirus bradfordmassiliense</taxon>
    </lineage>
</organism>
<dbReference type="Pfam" id="PF12796">
    <property type="entry name" value="Ank_2"/>
    <property type="match status" value="1"/>
</dbReference>
<accession>A0A2L2DI05</accession>